<feature type="transmembrane region" description="Helical" evidence="1">
    <location>
        <begin position="152"/>
        <end position="173"/>
    </location>
</feature>
<keyword evidence="1" id="KW-0472">Membrane</keyword>
<evidence type="ECO:0000313" key="2">
    <source>
        <dbReference type="EMBL" id="QOY87697.1"/>
    </source>
</evidence>
<keyword evidence="3" id="KW-1185">Reference proteome</keyword>
<dbReference type="Proteomes" id="UP000593892">
    <property type="component" value="Chromosome"/>
</dbReference>
<keyword evidence="1" id="KW-0812">Transmembrane</keyword>
<keyword evidence="1" id="KW-1133">Transmembrane helix</keyword>
<dbReference type="KEGG" id="pfer:IRI77_33940"/>
<sequence length="177" mass="18622">MASGTVVLSVLLVDTQHTDALFLDQGVHFALGQPALSATIPKMKSGLLVSLVLYGIACCLPALTFRKSGTPDDIMLGLRALAVGWSGVFAGVLGWYANPLYFLGLAFTLMRKPVPAAIACLLAVAAACTVFNDLGRELPGDEGGVTKTAIVRVLPAFYVWVASFLVLPVAAFLQRAK</sequence>
<proteinExistence type="predicted"/>
<gene>
    <name evidence="2" type="ORF">IRI77_33940</name>
</gene>
<dbReference type="RefSeq" id="WP_194449364.1">
    <property type="nucleotide sequence ID" value="NZ_CP063849.1"/>
</dbReference>
<name>A0A7S7SJ49_PALFE</name>
<feature type="transmembrane region" description="Helical" evidence="1">
    <location>
        <begin position="85"/>
        <end position="107"/>
    </location>
</feature>
<organism evidence="2 3">
    <name type="scientific">Paludibaculum fermentans</name>
    <dbReference type="NCBI Taxonomy" id="1473598"/>
    <lineage>
        <taxon>Bacteria</taxon>
        <taxon>Pseudomonadati</taxon>
        <taxon>Acidobacteriota</taxon>
        <taxon>Terriglobia</taxon>
        <taxon>Bryobacterales</taxon>
        <taxon>Bryobacteraceae</taxon>
        <taxon>Paludibaculum</taxon>
    </lineage>
</organism>
<evidence type="ECO:0000256" key="1">
    <source>
        <dbReference type="SAM" id="Phobius"/>
    </source>
</evidence>
<dbReference type="AlphaFoldDB" id="A0A7S7SJ49"/>
<accession>A0A7S7SJ49</accession>
<feature type="transmembrane region" description="Helical" evidence="1">
    <location>
        <begin position="114"/>
        <end position="132"/>
    </location>
</feature>
<feature type="transmembrane region" description="Helical" evidence="1">
    <location>
        <begin position="46"/>
        <end position="65"/>
    </location>
</feature>
<dbReference type="EMBL" id="CP063849">
    <property type="protein sequence ID" value="QOY87697.1"/>
    <property type="molecule type" value="Genomic_DNA"/>
</dbReference>
<protein>
    <submittedName>
        <fullName evidence="2">Uncharacterized protein</fullName>
    </submittedName>
</protein>
<reference evidence="2 3" key="1">
    <citation type="submission" date="2020-10" db="EMBL/GenBank/DDBJ databases">
        <title>Complete genome sequence of Paludibaculum fermentans P105T, a facultatively anaerobic acidobacterium capable of dissimilatory Fe(III) reduction.</title>
        <authorList>
            <person name="Dedysh S.N."/>
            <person name="Beletsky A.V."/>
            <person name="Kulichevskaya I.S."/>
            <person name="Mardanov A.V."/>
            <person name="Ravin N.V."/>
        </authorList>
    </citation>
    <scope>NUCLEOTIDE SEQUENCE [LARGE SCALE GENOMIC DNA]</scope>
    <source>
        <strain evidence="2 3">P105</strain>
    </source>
</reference>
<evidence type="ECO:0000313" key="3">
    <source>
        <dbReference type="Proteomes" id="UP000593892"/>
    </source>
</evidence>